<dbReference type="SUPFAM" id="SSF52980">
    <property type="entry name" value="Restriction endonuclease-like"/>
    <property type="match status" value="1"/>
</dbReference>
<dbReference type="GO" id="GO:0009307">
    <property type="term" value="P:DNA restriction-modification system"/>
    <property type="evidence" value="ECO:0007669"/>
    <property type="project" value="InterPro"/>
</dbReference>
<protein>
    <submittedName>
        <fullName evidence="3">Restriction endonuclease</fullName>
    </submittedName>
</protein>
<gene>
    <name evidence="3" type="ORF">M0R89_11400</name>
</gene>
<dbReference type="GO" id="GO:0015666">
    <property type="term" value="F:restriction endodeoxyribonuclease activity"/>
    <property type="evidence" value="ECO:0007669"/>
    <property type="project" value="TreeGrafter"/>
</dbReference>
<dbReference type="InterPro" id="IPR011335">
    <property type="entry name" value="Restrct_endonuc-II-like"/>
</dbReference>
<sequence length="355" mass="39640">MKGEEFERQLYDLYKREGFDVSLTPRTNDKGVDLLLKKSGRTIAIQAKGYAEGNKVGSSAIQKASGLLARVDIDEVVVATSSSFTTPAREIAKNRGVKLRRFSSTSRQTHKRSGATKSKQRQSNSSTSSPPTYSSRTTEAEEYTCPNCGKSMKRTGWSPYYHHFKNCELPEEKPAPLSEDQWVKVQKRTKQQANEGSANDGTTASRCTREDNSSQDTPSESNNPDVDDNESGAKEYFCPTCGERMKRTGWSPYYHHFKNCELPEEKPAQLSEEQWLKVQENIKQSESDGGGESRSTALRFTSKANSSQDSPSESSNQSTDDDSSAQYSSAYENYRAKEEEDTKPGGFVAWLRSLL</sequence>
<dbReference type="Proteomes" id="UP000830729">
    <property type="component" value="Chromosome"/>
</dbReference>
<feature type="compositionally biased region" description="Polar residues" evidence="1">
    <location>
        <begin position="214"/>
        <end position="224"/>
    </location>
</feature>
<dbReference type="PANTHER" id="PTHR30015:SF6">
    <property type="entry name" value="SLL1429 PROTEIN"/>
    <property type="match status" value="1"/>
</dbReference>
<evidence type="ECO:0000313" key="3">
    <source>
        <dbReference type="EMBL" id="UPV73153.1"/>
    </source>
</evidence>
<dbReference type="GeneID" id="72185813"/>
<feature type="compositionally biased region" description="Low complexity" evidence="1">
    <location>
        <begin position="121"/>
        <end position="137"/>
    </location>
</feature>
<dbReference type="GO" id="GO:0003677">
    <property type="term" value="F:DNA binding"/>
    <property type="evidence" value="ECO:0007669"/>
    <property type="project" value="InterPro"/>
</dbReference>
<dbReference type="EMBL" id="CP096659">
    <property type="protein sequence ID" value="UPV73153.1"/>
    <property type="molecule type" value="Genomic_DNA"/>
</dbReference>
<feature type="compositionally biased region" description="Basic residues" evidence="1">
    <location>
        <begin position="108"/>
        <end position="120"/>
    </location>
</feature>
<dbReference type="InterPro" id="IPR007560">
    <property type="entry name" value="Restrct_endonuc_IV_Mrr"/>
</dbReference>
<proteinExistence type="predicted"/>
<keyword evidence="4" id="KW-1185">Reference proteome</keyword>
<dbReference type="Gene3D" id="3.40.1350.10">
    <property type="match status" value="1"/>
</dbReference>
<feature type="compositionally biased region" description="Low complexity" evidence="1">
    <location>
        <begin position="305"/>
        <end position="331"/>
    </location>
</feature>
<evidence type="ECO:0000313" key="4">
    <source>
        <dbReference type="Proteomes" id="UP000830729"/>
    </source>
</evidence>
<feature type="region of interest" description="Disordered" evidence="1">
    <location>
        <begin position="95"/>
        <end position="142"/>
    </location>
</feature>
<accession>A0A8U0HQY1</accession>
<organism evidence="3 4">
    <name type="scientific">Halorussus limi</name>
    <dbReference type="NCBI Taxonomy" id="2938695"/>
    <lineage>
        <taxon>Archaea</taxon>
        <taxon>Methanobacteriati</taxon>
        <taxon>Methanobacteriota</taxon>
        <taxon>Stenosarchaea group</taxon>
        <taxon>Halobacteria</taxon>
        <taxon>Halobacteriales</taxon>
        <taxon>Haladaptataceae</taxon>
        <taxon>Halorussus</taxon>
    </lineage>
</organism>
<dbReference type="InterPro" id="IPR052906">
    <property type="entry name" value="Type_IV_Methyl-Rstrct_Enzyme"/>
</dbReference>
<feature type="region of interest" description="Disordered" evidence="1">
    <location>
        <begin position="182"/>
        <end position="232"/>
    </location>
</feature>
<dbReference type="AlphaFoldDB" id="A0A8U0HQY1"/>
<keyword evidence="3" id="KW-0540">Nuclease</keyword>
<feature type="domain" description="Restriction endonuclease type IV Mrr" evidence="2">
    <location>
        <begin position="1"/>
        <end position="99"/>
    </location>
</feature>
<reference evidence="3 4" key="1">
    <citation type="submission" date="2022-04" db="EMBL/GenBank/DDBJ databases">
        <title>Diverse halophilic archaea isolated from saline environments.</title>
        <authorList>
            <person name="Cui H.-L."/>
        </authorList>
    </citation>
    <scope>NUCLEOTIDE SEQUENCE [LARGE SCALE GENOMIC DNA]</scope>
    <source>
        <strain evidence="3 4">XZYJT49</strain>
    </source>
</reference>
<keyword evidence="3" id="KW-0378">Hydrolase</keyword>
<name>A0A8U0HQY1_9EURY</name>
<dbReference type="RefSeq" id="WP_248649209.1">
    <property type="nucleotide sequence ID" value="NZ_CP096659.1"/>
</dbReference>
<feature type="region of interest" description="Disordered" evidence="1">
    <location>
        <begin position="280"/>
        <end position="342"/>
    </location>
</feature>
<evidence type="ECO:0000256" key="1">
    <source>
        <dbReference type="SAM" id="MobiDB-lite"/>
    </source>
</evidence>
<dbReference type="PANTHER" id="PTHR30015">
    <property type="entry name" value="MRR RESTRICTION SYSTEM PROTEIN"/>
    <property type="match status" value="1"/>
</dbReference>
<evidence type="ECO:0000259" key="2">
    <source>
        <dbReference type="Pfam" id="PF04471"/>
    </source>
</evidence>
<dbReference type="Pfam" id="PF04471">
    <property type="entry name" value="Mrr_cat"/>
    <property type="match status" value="1"/>
</dbReference>
<dbReference type="InterPro" id="IPR011856">
    <property type="entry name" value="tRNA_endonuc-like_dom_sf"/>
</dbReference>
<feature type="compositionally biased region" description="Polar residues" evidence="1">
    <location>
        <begin position="293"/>
        <end position="304"/>
    </location>
</feature>
<dbReference type="KEGG" id="halx:M0R89_11400"/>
<keyword evidence="3" id="KW-0255">Endonuclease</keyword>
<feature type="compositionally biased region" description="Polar residues" evidence="1">
    <location>
        <begin position="191"/>
        <end position="206"/>
    </location>
</feature>